<dbReference type="InterPro" id="IPR045853">
    <property type="entry name" value="Pep_chain_release_fac_I_sf"/>
</dbReference>
<keyword evidence="5" id="KW-1185">Reference proteome</keyword>
<dbReference type="PANTHER" id="PTHR43804">
    <property type="entry name" value="LD18447P"/>
    <property type="match status" value="1"/>
</dbReference>
<dbReference type="PANTHER" id="PTHR43804:SF7">
    <property type="entry name" value="LD18447P"/>
    <property type="match status" value="1"/>
</dbReference>
<evidence type="ECO:0000313" key="7">
    <source>
        <dbReference type="RefSeq" id="XP_055900058.1"/>
    </source>
</evidence>
<dbReference type="GO" id="GO:0003747">
    <property type="term" value="F:translation release factor activity"/>
    <property type="evidence" value="ECO:0007669"/>
    <property type="project" value="InterPro"/>
</dbReference>
<keyword evidence="2" id="KW-0488">Methylation</keyword>
<dbReference type="OrthoDB" id="2019491at2759"/>
<dbReference type="RefSeq" id="XP_055900058.1">
    <property type="nucleotide sequence ID" value="XM_056044083.1"/>
</dbReference>
<dbReference type="GO" id="GO:0005737">
    <property type="term" value="C:cytoplasm"/>
    <property type="evidence" value="ECO:0007669"/>
    <property type="project" value="UniProtKB-ARBA"/>
</dbReference>
<evidence type="ECO:0000313" key="6">
    <source>
        <dbReference type="RefSeq" id="XP_055900056.1"/>
    </source>
</evidence>
<dbReference type="FunFam" id="3.30.160.20:FF:000004">
    <property type="entry name" value="Peptide chain release factor 1"/>
    <property type="match status" value="1"/>
</dbReference>
<dbReference type="RefSeq" id="XP_055900056.1">
    <property type="nucleotide sequence ID" value="XM_056044081.1"/>
</dbReference>
<sequence length="487" mass="55644">MQCFKCSSIFPWPSTISDLNSIYRKIYLKSLRISPLCCYRLLTIQSDLNNYINEIPGKSRNSIVYCMRKKSTNFYYGLPIWRPFANPTYSASLLPSFVQGLITADSRKTHTSTKFTIENPIYVSFLKSLVEEYNAAINANVDYVADADKRQRFNFLKLVTQSIQELEKKQGEVLELQSMMAEEDKEMKLLVDKEIIQLKKEVQIIEKELIDILVGEDSADNKDIVMEICAGVGGQEAMLFCAELFLMYRNYAHFKGWTVTGLSIEENEIGGTRKAVIEINGESVFKHLKYEAGVHRVQRVPKTEKAGRIHTSTVTVSVLPQPSEVDIDIQPNELRIETFRCSGPGGQHVNKTDSAVRIIHLPTGTVSECRQERSQIKNKETAMKNLKIKLYQAILEEEDKKRQATRKLQIGSKGRSEKIRTYNFQQDRITDHRSKEDFSNLPDFMLGGQGLDDLVLSLHQFEKLQLLESMLDSYTTEISRTKTTKGS</sequence>
<gene>
    <name evidence="6 7" type="primary">LOC106066569</name>
</gene>
<dbReference type="Proteomes" id="UP001165740">
    <property type="component" value="Chromosome 10"/>
</dbReference>
<dbReference type="InterPro" id="IPR005139">
    <property type="entry name" value="PCRF"/>
</dbReference>
<dbReference type="InterPro" id="IPR050057">
    <property type="entry name" value="Prokaryotic/Mito_RF"/>
</dbReference>
<comment type="similarity">
    <text evidence="1">Belongs to the prokaryotic/mitochondrial release factor family.</text>
</comment>
<evidence type="ECO:0000256" key="3">
    <source>
        <dbReference type="ARBA" id="ARBA00022917"/>
    </source>
</evidence>
<dbReference type="AlphaFoldDB" id="A0A9W3BKV7"/>
<protein>
    <submittedName>
        <fullName evidence="6 7">Peptide chain release factor 1-like, mitochondrial isoform X1</fullName>
    </submittedName>
</protein>
<name>A0A9W3BKV7_BIOGL</name>
<evidence type="ECO:0000259" key="4">
    <source>
        <dbReference type="SMART" id="SM00937"/>
    </source>
</evidence>
<dbReference type="InterPro" id="IPR000352">
    <property type="entry name" value="Pep_chain_release_fac_I"/>
</dbReference>
<proteinExistence type="inferred from homology"/>
<accession>A0A9W3BKV7</accession>
<dbReference type="Gene3D" id="3.30.160.20">
    <property type="match status" value="1"/>
</dbReference>
<evidence type="ECO:0000256" key="2">
    <source>
        <dbReference type="ARBA" id="ARBA00022481"/>
    </source>
</evidence>
<dbReference type="Pfam" id="PF00472">
    <property type="entry name" value="RF-1"/>
    <property type="match status" value="1"/>
</dbReference>
<keyword evidence="3" id="KW-0648">Protein biosynthesis</keyword>
<dbReference type="OMA" id="CLNITHK"/>
<reference evidence="6 7" key="1">
    <citation type="submission" date="2025-04" db="UniProtKB">
        <authorList>
            <consortium name="RefSeq"/>
        </authorList>
    </citation>
    <scope>IDENTIFICATION</scope>
</reference>
<dbReference type="SUPFAM" id="SSF75620">
    <property type="entry name" value="Release factor"/>
    <property type="match status" value="1"/>
</dbReference>
<dbReference type="SMART" id="SM00937">
    <property type="entry name" value="PCRF"/>
    <property type="match status" value="1"/>
</dbReference>
<dbReference type="Gene3D" id="6.10.140.1950">
    <property type="match status" value="1"/>
</dbReference>
<evidence type="ECO:0000313" key="5">
    <source>
        <dbReference type="Proteomes" id="UP001165740"/>
    </source>
</evidence>
<dbReference type="GeneID" id="106066569"/>
<feature type="domain" description="Peptide chain release factor" evidence="4">
    <location>
        <begin position="178"/>
        <end position="291"/>
    </location>
</feature>
<dbReference type="Gene3D" id="3.30.70.1660">
    <property type="match status" value="2"/>
</dbReference>
<organism evidence="5 7">
    <name type="scientific">Biomphalaria glabrata</name>
    <name type="common">Bloodfluke planorb</name>
    <name type="synonym">Freshwater snail</name>
    <dbReference type="NCBI Taxonomy" id="6526"/>
    <lineage>
        <taxon>Eukaryota</taxon>
        <taxon>Metazoa</taxon>
        <taxon>Spiralia</taxon>
        <taxon>Lophotrochozoa</taxon>
        <taxon>Mollusca</taxon>
        <taxon>Gastropoda</taxon>
        <taxon>Heterobranchia</taxon>
        <taxon>Euthyneura</taxon>
        <taxon>Panpulmonata</taxon>
        <taxon>Hygrophila</taxon>
        <taxon>Lymnaeoidea</taxon>
        <taxon>Planorbidae</taxon>
        <taxon>Biomphalaria</taxon>
    </lineage>
</organism>
<dbReference type="FunFam" id="3.30.70.1660:FF:000002">
    <property type="entry name" value="Peptide chain release factor 1"/>
    <property type="match status" value="1"/>
</dbReference>
<dbReference type="Pfam" id="PF03462">
    <property type="entry name" value="PCRF"/>
    <property type="match status" value="1"/>
</dbReference>
<evidence type="ECO:0000256" key="1">
    <source>
        <dbReference type="ARBA" id="ARBA00010835"/>
    </source>
</evidence>